<name>A0AA40GC37_9HYME</name>
<dbReference type="AlphaFoldDB" id="A0AA40GC37"/>
<organism evidence="2 3">
    <name type="scientific">Melipona bicolor</name>
    <dbReference type="NCBI Taxonomy" id="60889"/>
    <lineage>
        <taxon>Eukaryota</taxon>
        <taxon>Metazoa</taxon>
        <taxon>Ecdysozoa</taxon>
        <taxon>Arthropoda</taxon>
        <taxon>Hexapoda</taxon>
        <taxon>Insecta</taxon>
        <taxon>Pterygota</taxon>
        <taxon>Neoptera</taxon>
        <taxon>Endopterygota</taxon>
        <taxon>Hymenoptera</taxon>
        <taxon>Apocrita</taxon>
        <taxon>Aculeata</taxon>
        <taxon>Apoidea</taxon>
        <taxon>Anthophila</taxon>
        <taxon>Apidae</taxon>
        <taxon>Melipona</taxon>
    </lineage>
</organism>
<sequence>MPLRDASRKIFKGARLPAPPRKYQLFRPSGIVPTAKRSFHLSITERRGPPYEDGLGLGPIWPTARTLCNRFPIDLDIRLAFDIGREKRESKLKVVFAIGKKLPRNMADVTREFEPAHSKNDDRGDRVGPRERLIQEEARSENSA</sequence>
<protein>
    <submittedName>
        <fullName evidence="2">Uncharacterized protein</fullName>
    </submittedName>
</protein>
<accession>A0AA40GC37</accession>
<reference evidence="2" key="1">
    <citation type="submission" date="2021-10" db="EMBL/GenBank/DDBJ databases">
        <title>Melipona bicolor Genome sequencing and assembly.</title>
        <authorList>
            <person name="Araujo N.S."/>
            <person name="Arias M.C."/>
        </authorList>
    </citation>
    <scope>NUCLEOTIDE SEQUENCE</scope>
    <source>
        <strain evidence="2">USP_2M_L1-L4_2017</strain>
        <tissue evidence="2">Whole body</tissue>
    </source>
</reference>
<dbReference type="EMBL" id="JAHYIQ010000002">
    <property type="protein sequence ID" value="KAK1135052.1"/>
    <property type="molecule type" value="Genomic_DNA"/>
</dbReference>
<gene>
    <name evidence="2" type="ORF">K0M31_007824</name>
</gene>
<evidence type="ECO:0000256" key="1">
    <source>
        <dbReference type="SAM" id="MobiDB-lite"/>
    </source>
</evidence>
<evidence type="ECO:0000313" key="2">
    <source>
        <dbReference type="EMBL" id="KAK1135052.1"/>
    </source>
</evidence>
<evidence type="ECO:0000313" key="3">
    <source>
        <dbReference type="Proteomes" id="UP001177670"/>
    </source>
</evidence>
<comment type="caution">
    <text evidence="2">The sequence shown here is derived from an EMBL/GenBank/DDBJ whole genome shotgun (WGS) entry which is preliminary data.</text>
</comment>
<keyword evidence="3" id="KW-1185">Reference proteome</keyword>
<proteinExistence type="predicted"/>
<dbReference type="Proteomes" id="UP001177670">
    <property type="component" value="Unassembled WGS sequence"/>
</dbReference>
<feature type="region of interest" description="Disordered" evidence="1">
    <location>
        <begin position="109"/>
        <end position="144"/>
    </location>
</feature>